<proteinExistence type="predicted"/>
<dbReference type="InterPro" id="IPR008266">
    <property type="entry name" value="Tyr_kinase_AS"/>
</dbReference>
<feature type="region of interest" description="Disordered" evidence="1">
    <location>
        <begin position="430"/>
        <end position="454"/>
    </location>
</feature>
<name>Q8B3Y6_9GAMA</name>
<sequence>MMEEYRMNFLEYNLMLTMSSSTGDSRQCHDVQQVEDYALSLLAIRLNHLEVSSLSFENSHMSVILPNYMNQCDHPPVDNQEQISRGTYANIYSSSPGICAKVFHTEQAFLHETIVADLISIAKEHYREDVKHLSLQTYLGACHICKTIWYPRYMCSLDNFFDLSTQHIPDLSREFLALKDAVEFLNFKCGLFHSDVSADNILVEPMGHPNTIRSLILADVGIGTIHAGNAFKAITVKGRDGGILYNMYNFKTPFLVCKDDVKPLCILRRCYLLRKHSHGIDVMDTGEQMVGQKMAFLIDISALCQVFISMLARVIELTGDCTYDSWLLEIQDNLESTYYLTLLAPKLFMYELLANLWGIDIDVGINSIGVMAHGQLEAPHRALLNRAYEEFKQHFEPLISPSFLQALKNKDLQRTFLNLSELDYFEPRGASQNGHFRQQNTPGRGTQSRNWRAA</sequence>
<dbReference type="SUPFAM" id="SSF56112">
    <property type="entry name" value="Protein kinase-like (PK-like)"/>
    <property type="match status" value="1"/>
</dbReference>
<dbReference type="RefSeq" id="YP_010085983.1">
    <property type="nucleotide sequence ID" value="NC_055234.1"/>
</dbReference>
<protein>
    <submittedName>
        <fullName evidence="2">Kinase</fullName>
    </submittedName>
</protein>
<dbReference type="GeneID" id="65101067"/>
<organism evidence="2 3">
    <name type="scientific">Suid gammaherpesvirus 5</name>
    <dbReference type="NCBI Taxonomy" id="1960251"/>
    <lineage>
        <taxon>Viruses</taxon>
        <taxon>Duplodnaviria</taxon>
        <taxon>Heunggongvirae</taxon>
        <taxon>Peploviricota</taxon>
        <taxon>Herviviricetes</taxon>
        <taxon>Herpesvirales</taxon>
        <taxon>Orthoherpesviridae</taxon>
        <taxon>Gammaherpesvirinae</taxon>
        <taxon>Macavirus</taxon>
        <taxon>Macavirus suidgamma5</taxon>
    </lineage>
</organism>
<reference evidence="2 3" key="1">
    <citation type="journal article" date="2003" name="Virology">
        <title>A novel porcine gammaherpesvirus.</title>
        <authorList>
            <person name="Chmielewicz B."/>
            <person name="Goltz M."/>
            <person name="Franz T."/>
            <person name="Bauer C."/>
            <person name="Brema S."/>
            <person name="Ellerbrok H."/>
            <person name="Beckmann S."/>
            <person name="Rziha H.J."/>
            <person name="Lahrmann K.H."/>
            <person name="Romero C."/>
            <person name="Ehlers B."/>
        </authorList>
    </citation>
    <scope>NUCLEOTIDE SEQUENCE [LARGE SCALE GENOMIC DNA]</scope>
    <source>
        <strain evidence="2">489</strain>
    </source>
</reference>
<evidence type="ECO:0000256" key="1">
    <source>
        <dbReference type="SAM" id="MobiDB-lite"/>
    </source>
</evidence>
<accession>Q8B3Y6</accession>
<keyword evidence="2" id="KW-0418">Kinase</keyword>
<evidence type="ECO:0000313" key="3">
    <source>
        <dbReference type="Proteomes" id="UP000325694"/>
    </source>
</evidence>
<keyword evidence="2" id="KW-0808">Transferase</keyword>
<dbReference type="EMBL" id="AY170316">
    <property type="protein sequence ID" value="AAO12339.1"/>
    <property type="molecule type" value="Genomic_DNA"/>
</dbReference>
<keyword evidence="3" id="KW-1185">Reference proteome</keyword>
<dbReference type="GO" id="GO:0004672">
    <property type="term" value="F:protein kinase activity"/>
    <property type="evidence" value="ECO:0007669"/>
    <property type="project" value="InterPro"/>
</dbReference>
<dbReference type="PROSITE" id="PS00109">
    <property type="entry name" value="PROTEIN_KINASE_TYR"/>
    <property type="match status" value="1"/>
</dbReference>
<dbReference type="Proteomes" id="UP000325694">
    <property type="component" value="Segment"/>
</dbReference>
<evidence type="ECO:0000313" key="2">
    <source>
        <dbReference type="EMBL" id="AAO12339.1"/>
    </source>
</evidence>
<dbReference type="InterPro" id="IPR011009">
    <property type="entry name" value="Kinase-like_dom_sf"/>
</dbReference>
<dbReference type="KEGG" id="vg:65101067"/>